<accession>A0AAX1UMX4</accession>
<comment type="caution">
    <text evidence="1">The sequence shown here is derived from an EMBL/GenBank/DDBJ whole genome shotgun (WGS) entry which is preliminary data.</text>
</comment>
<gene>
    <name evidence="1" type="ORF">D1114_06475</name>
</gene>
<proteinExistence type="predicted"/>
<dbReference type="EMBL" id="QWGP01000005">
    <property type="protein sequence ID" value="RHZ96352.1"/>
    <property type="molecule type" value="Genomic_DNA"/>
</dbReference>
<evidence type="ECO:0000313" key="1">
    <source>
        <dbReference type="EMBL" id="RHZ96352.1"/>
    </source>
</evidence>
<sequence>MRAGAPDPRALCLGLAAASAALRRAMERGDVDLLLAREADLRALAEELPAPHGWGALREATRDALSEALDAVRAAQVWLERQGAEAEAAAHRTQRLRHAYGRAGA</sequence>
<name>A0AAX1UMX4_CERSP</name>
<dbReference type="Proteomes" id="UP000266305">
    <property type="component" value="Unassembled WGS sequence"/>
</dbReference>
<dbReference type="AlphaFoldDB" id="A0AAX1UMX4"/>
<evidence type="ECO:0000313" key="2">
    <source>
        <dbReference type="Proteomes" id="UP000266305"/>
    </source>
</evidence>
<evidence type="ECO:0008006" key="3">
    <source>
        <dbReference type="Google" id="ProtNLM"/>
    </source>
</evidence>
<protein>
    <recommendedName>
        <fullName evidence="3">Flagellar protein FliT</fullName>
    </recommendedName>
</protein>
<organism evidence="1 2">
    <name type="scientific">Cereibacter sphaeroides</name>
    <name type="common">Rhodobacter sphaeroides</name>
    <dbReference type="NCBI Taxonomy" id="1063"/>
    <lineage>
        <taxon>Bacteria</taxon>
        <taxon>Pseudomonadati</taxon>
        <taxon>Pseudomonadota</taxon>
        <taxon>Alphaproteobacteria</taxon>
        <taxon>Rhodobacterales</taxon>
        <taxon>Paracoccaceae</taxon>
        <taxon>Cereibacter</taxon>
    </lineage>
</organism>
<reference evidence="1 2" key="1">
    <citation type="submission" date="2018-08" db="EMBL/GenBank/DDBJ databases">
        <title>Draft genome sequence of Rhodobacter sphaeroides FY.</title>
        <authorList>
            <person name="Rayyan A."/>
            <person name="Meyer T.E."/>
            <person name="Kyndt J.A."/>
        </authorList>
    </citation>
    <scope>NUCLEOTIDE SEQUENCE [LARGE SCALE GENOMIC DNA]</scope>
    <source>
        <strain evidence="1 2">FY</strain>
    </source>
</reference>